<evidence type="ECO:0000256" key="2">
    <source>
        <dbReference type="PROSITE-ProRule" id="PRU00335"/>
    </source>
</evidence>
<proteinExistence type="predicted"/>
<dbReference type="Pfam" id="PF00440">
    <property type="entry name" value="TetR_N"/>
    <property type="match status" value="1"/>
</dbReference>
<dbReference type="Proteomes" id="UP000186104">
    <property type="component" value="Chromosome"/>
</dbReference>
<dbReference type="InterPro" id="IPR050109">
    <property type="entry name" value="HTH-type_TetR-like_transc_reg"/>
</dbReference>
<dbReference type="SUPFAM" id="SSF48498">
    <property type="entry name" value="Tetracyclin repressor-like, C-terminal domain"/>
    <property type="match status" value="1"/>
</dbReference>
<gene>
    <name evidence="4" type="ORF">BJL86_2572</name>
</gene>
<dbReference type="PRINTS" id="PR00455">
    <property type="entry name" value="HTHTETR"/>
</dbReference>
<reference evidence="4 5" key="1">
    <citation type="submission" date="2016-06" db="EMBL/GenBank/DDBJ databases">
        <title>Complete genome sequence of a saline-alkali tolerant type strain Dietzia timorensis ID05-A0528T.</title>
        <authorList>
            <person name="Wu X."/>
        </authorList>
    </citation>
    <scope>NUCLEOTIDE SEQUENCE [LARGE SCALE GENOMIC DNA]</scope>
    <source>
        <strain evidence="4 5">ID05-A0528</strain>
    </source>
</reference>
<dbReference type="Gene3D" id="1.10.10.60">
    <property type="entry name" value="Homeodomain-like"/>
    <property type="match status" value="1"/>
</dbReference>
<evidence type="ECO:0000313" key="4">
    <source>
        <dbReference type="EMBL" id="ANI93332.1"/>
    </source>
</evidence>
<dbReference type="AlphaFoldDB" id="A0A173LR05"/>
<dbReference type="InterPro" id="IPR036271">
    <property type="entry name" value="Tet_transcr_reg_TetR-rel_C_sf"/>
</dbReference>
<dbReference type="SUPFAM" id="SSF46689">
    <property type="entry name" value="Homeodomain-like"/>
    <property type="match status" value="1"/>
</dbReference>
<protein>
    <submittedName>
        <fullName evidence="4">HTH-type transcriptional regulator BetI</fullName>
    </submittedName>
</protein>
<feature type="domain" description="HTH tetR-type" evidence="3">
    <location>
        <begin position="14"/>
        <end position="74"/>
    </location>
</feature>
<dbReference type="Gene3D" id="1.10.357.10">
    <property type="entry name" value="Tetracycline Repressor, domain 2"/>
    <property type="match status" value="1"/>
</dbReference>
<name>A0A173LR05_9ACTN</name>
<dbReference type="STRING" id="499555.BJL86_2572"/>
<dbReference type="GO" id="GO:0003700">
    <property type="term" value="F:DNA-binding transcription factor activity"/>
    <property type="evidence" value="ECO:0007669"/>
    <property type="project" value="TreeGrafter"/>
</dbReference>
<evidence type="ECO:0000313" key="5">
    <source>
        <dbReference type="Proteomes" id="UP000186104"/>
    </source>
</evidence>
<evidence type="ECO:0000256" key="1">
    <source>
        <dbReference type="ARBA" id="ARBA00023125"/>
    </source>
</evidence>
<dbReference type="InterPro" id="IPR001647">
    <property type="entry name" value="HTH_TetR"/>
</dbReference>
<dbReference type="KEGG" id="dtm:BJL86_2572"/>
<organism evidence="4 5">
    <name type="scientific">Dietzia timorensis</name>
    <dbReference type="NCBI Taxonomy" id="499555"/>
    <lineage>
        <taxon>Bacteria</taxon>
        <taxon>Bacillati</taxon>
        <taxon>Actinomycetota</taxon>
        <taxon>Actinomycetes</taxon>
        <taxon>Mycobacteriales</taxon>
        <taxon>Dietziaceae</taxon>
        <taxon>Dietzia</taxon>
    </lineage>
</organism>
<dbReference type="RefSeq" id="WP_067476637.1">
    <property type="nucleotide sequence ID" value="NZ_CP015961.1"/>
</dbReference>
<feature type="DNA-binding region" description="H-T-H motif" evidence="2">
    <location>
        <begin position="37"/>
        <end position="56"/>
    </location>
</feature>
<dbReference type="GO" id="GO:0000976">
    <property type="term" value="F:transcription cis-regulatory region binding"/>
    <property type="evidence" value="ECO:0007669"/>
    <property type="project" value="TreeGrafter"/>
</dbReference>
<dbReference type="InterPro" id="IPR009057">
    <property type="entry name" value="Homeodomain-like_sf"/>
</dbReference>
<sequence>MVYRETPQVRVRAATRRQAILDAAINTVAQSGFAGASVREIAARAEVSTGSVYSYFGSRDELLTEVFRVVAGHELEYAREALEQPGADFLTRLESFLTTFAGRAFRGRRMAEALLFEPVSPAIEAERLALRQRHHRFFSETIATAVDFGELPEQDPALASRAVIGAISENLFGRMTAPQHGPDDDGEVTRYLLAFCIRALGAKS</sequence>
<dbReference type="PROSITE" id="PS50977">
    <property type="entry name" value="HTH_TETR_2"/>
    <property type="match status" value="1"/>
</dbReference>
<dbReference type="EMBL" id="CP015961">
    <property type="protein sequence ID" value="ANI93332.1"/>
    <property type="molecule type" value="Genomic_DNA"/>
</dbReference>
<keyword evidence="1 2" id="KW-0238">DNA-binding</keyword>
<keyword evidence="5" id="KW-1185">Reference proteome</keyword>
<dbReference type="PANTHER" id="PTHR30055:SF226">
    <property type="entry name" value="HTH-TYPE TRANSCRIPTIONAL REGULATOR PKSA"/>
    <property type="match status" value="1"/>
</dbReference>
<dbReference type="PANTHER" id="PTHR30055">
    <property type="entry name" value="HTH-TYPE TRANSCRIPTIONAL REGULATOR RUTR"/>
    <property type="match status" value="1"/>
</dbReference>
<accession>A0A173LR05</accession>
<evidence type="ECO:0000259" key="3">
    <source>
        <dbReference type="PROSITE" id="PS50977"/>
    </source>
</evidence>